<protein>
    <submittedName>
        <fullName evidence="1">Uncharacterized protein</fullName>
    </submittedName>
</protein>
<sequence>MKSFSNPITFHPPGKSGLKIALLKTKSAPTLQHKDINKRPKKTKSQSYILNNYGTVANSRW</sequence>
<gene>
    <name evidence="1" type="ORF">A7K71_88</name>
</gene>
<proteinExistence type="predicted"/>
<organism evidence="1">
    <name type="scientific">Klebsiella pneumoniae subsp. pneumoniae</name>
    <dbReference type="NCBI Taxonomy" id="72407"/>
    <lineage>
        <taxon>Bacteria</taxon>
        <taxon>Pseudomonadati</taxon>
        <taxon>Pseudomonadota</taxon>
        <taxon>Gammaproteobacteria</taxon>
        <taxon>Enterobacterales</taxon>
        <taxon>Enterobacteriaceae</taxon>
        <taxon>Klebsiella/Raoultella group</taxon>
        <taxon>Klebsiella</taxon>
        <taxon>Klebsiella pneumoniae complex</taxon>
    </lineage>
</organism>
<dbReference type="EMBL" id="CP016403">
    <property type="protein sequence ID" value="AOZ87106.1"/>
    <property type="molecule type" value="Genomic_DNA"/>
</dbReference>
<dbReference type="AlphaFoldDB" id="A0A1D9NA95"/>
<reference evidence="1" key="1">
    <citation type="submission" date="2016-07" db="EMBL/GenBank/DDBJ databases">
        <authorList>
            <person name="Zhai Y."/>
            <person name="He Z."/>
            <person name="Kang Y."/>
            <person name="Yu H."/>
            <person name="Wang J."/>
            <person name="Du P."/>
            <person name="Zhang Z."/>
            <person name="Chen Y."/>
            <person name="Hu S."/>
            <person name="Gao Z."/>
        </authorList>
    </citation>
    <scope>NUCLEOTIDE SEQUENCE [LARGE SCALE GENOMIC DNA]</scope>
    <source>
        <strain evidence="1">F5</strain>
        <plasmid evidence="1">pF5</plasmid>
    </source>
</reference>
<geneLocation type="plasmid" evidence="1">
    <name>pF5</name>
</geneLocation>
<name>A0A1D9NA95_KLEPN</name>
<keyword evidence="1" id="KW-0614">Plasmid</keyword>
<accession>A0A1D9NA95</accession>
<evidence type="ECO:0000313" key="1">
    <source>
        <dbReference type="EMBL" id="AOZ87106.1"/>
    </source>
</evidence>